<feature type="region of interest" description="Disordered" evidence="1">
    <location>
        <begin position="299"/>
        <end position="330"/>
    </location>
</feature>
<evidence type="ECO:0000256" key="1">
    <source>
        <dbReference type="SAM" id="MobiDB-lite"/>
    </source>
</evidence>
<proteinExistence type="predicted"/>
<feature type="domain" description="NAD-dependent epimerase/dehydratase" evidence="2">
    <location>
        <begin position="3"/>
        <end position="213"/>
    </location>
</feature>
<dbReference type="PANTHER" id="PTHR48079">
    <property type="entry name" value="PROTEIN YEEZ"/>
    <property type="match status" value="1"/>
</dbReference>
<evidence type="ECO:0000313" key="4">
    <source>
        <dbReference type="Proteomes" id="UP001317532"/>
    </source>
</evidence>
<dbReference type="InterPro" id="IPR051783">
    <property type="entry name" value="NAD(P)-dependent_oxidoreduct"/>
</dbReference>
<name>A0AAN1XXU9_UNVUL</name>
<protein>
    <recommendedName>
        <fullName evidence="2">NAD-dependent epimerase/dehydratase domain-containing protein</fullName>
    </recommendedName>
</protein>
<sequence length="330" mass="35227">MRVVVTGAGGYLGAAIVGALRRRDHDVLALVRDDQQAASAGASGARTRVLDLRALEMLFEHAYGADAIVHAAYEPANGGAVERRAVDALIEALKGTGNRLVYTSTLALPPGIAAYPAEERPDAAAPPWHWRVANEYRALDGLRRGVAVSVVRPPLAYGRRGGGVVLRGMLRDARERGRVRYVGEGSARWSTVHVDDLADAYAAILETGEAARVYAPSSREHLAQRDLATLVALAVRGRGETEAWPLAEARSLLGEYADAATWDALADPGEAPPEWRPSRAPLRDTLLGDCTEFEGRDVMPLRVSTRSSSGTSRRASCSSNSSITRGSPVS</sequence>
<gene>
    <name evidence="3" type="ORF">WPS_26590</name>
</gene>
<dbReference type="Gene3D" id="3.40.50.720">
    <property type="entry name" value="NAD(P)-binding Rossmann-like Domain"/>
    <property type="match status" value="1"/>
</dbReference>
<dbReference type="GO" id="GO:0005737">
    <property type="term" value="C:cytoplasm"/>
    <property type="evidence" value="ECO:0007669"/>
    <property type="project" value="TreeGrafter"/>
</dbReference>
<dbReference type="Pfam" id="PF01370">
    <property type="entry name" value="Epimerase"/>
    <property type="match status" value="1"/>
</dbReference>
<dbReference type="InterPro" id="IPR036291">
    <property type="entry name" value="NAD(P)-bd_dom_sf"/>
</dbReference>
<dbReference type="AlphaFoldDB" id="A0AAN1XXU9"/>
<evidence type="ECO:0000259" key="2">
    <source>
        <dbReference type="Pfam" id="PF01370"/>
    </source>
</evidence>
<dbReference type="GO" id="GO:0004029">
    <property type="term" value="F:aldehyde dehydrogenase (NAD+) activity"/>
    <property type="evidence" value="ECO:0007669"/>
    <property type="project" value="TreeGrafter"/>
</dbReference>
<dbReference type="Proteomes" id="UP001317532">
    <property type="component" value="Chromosome"/>
</dbReference>
<feature type="compositionally biased region" description="Low complexity" evidence="1">
    <location>
        <begin position="302"/>
        <end position="330"/>
    </location>
</feature>
<dbReference type="EMBL" id="AP025523">
    <property type="protein sequence ID" value="BDE07383.1"/>
    <property type="molecule type" value="Genomic_DNA"/>
</dbReference>
<dbReference type="InterPro" id="IPR001509">
    <property type="entry name" value="Epimerase_deHydtase"/>
</dbReference>
<keyword evidence="4" id="KW-1185">Reference proteome</keyword>
<accession>A0AAN1XXU9</accession>
<dbReference type="SUPFAM" id="SSF51735">
    <property type="entry name" value="NAD(P)-binding Rossmann-fold domains"/>
    <property type="match status" value="1"/>
</dbReference>
<reference evidence="3 4" key="1">
    <citation type="journal article" date="2022" name="ISME Commun">
        <title>Vulcanimicrobium alpinus gen. nov. sp. nov., the first cultivated representative of the candidate phylum 'Eremiobacterota', is a metabolically versatile aerobic anoxygenic phototroph.</title>
        <authorList>
            <person name="Yabe S."/>
            <person name="Muto K."/>
            <person name="Abe K."/>
            <person name="Yokota A."/>
            <person name="Staudigel H."/>
            <person name="Tebo B.M."/>
        </authorList>
    </citation>
    <scope>NUCLEOTIDE SEQUENCE [LARGE SCALE GENOMIC DNA]</scope>
    <source>
        <strain evidence="3 4">WC8-2</strain>
    </source>
</reference>
<dbReference type="KEGG" id="vab:WPS_26590"/>
<dbReference type="PANTHER" id="PTHR48079:SF6">
    <property type="entry name" value="NAD(P)-BINDING DOMAIN-CONTAINING PROTEIN-RELATED"/>
    <property type="match status" value="1"/>
</dbReference>
<organism evidence="3 4">
    <name type="scientific">Vulcanimicrobium alpinum</name>
    <dbReference type="NCBI Taxonomy" id="3016050"/>
    <lineage>
        <taxon>Bacteria</taxon>
        <taxon>Bacillati</taxon>
        <taxon>Vulcanimicrobiota</taxon>
        <taxon>Vulcanimicrobiia</taxon>
        <taxon>Vulcanimicrobiales</taxon>
        <taxon>Vulcanimicrobiaceae</taxon>
        <taxon>Vulcanimicrobium</taxon>
    </lineage>
</organism>
<evidence type="ECO:0000313" key="3">
    <source>
        <dbReference type="EMBL" id="BDE07383.1"/>
    </source>
</evidence>